<dbReference type="InterPro" id="IPR017946">
    <property type="entry name" value="PLC-like_Pdiesterase_TIM-brl"/>
</dbReference>
<dbReference type="Proteomes" id="UP000267841">
    <property type="component" value="Unassembled WGS sequence"/>
</dbReference>
<feature type="domain" description="GP-PDE" evidence="1">
    <location>
        <begin position="10"/>
        <end position="228"/>
    </location>
</feature>
<dbReference type="OrthoDB" id="384721at2"/>
<dbReference type="PANTHER" id="PTHR46211">
    <property type="entry name" value="GLYCEROPHOSPHORYL DIESTER PHOSPHODIESTERASE"/>
    <property type="match status" value="1"/>
</dbReference>
<gene>
    <name evidence="2" type="ORF">BCF55_0607</name>
</gene>
<sequence length="230" mass="25754">MLVLEKLSKRAAVGHRGIPALELENTLPSIRKAVDLGADIVEVDVQRTKDDVLILSHDENLKRTYGVDINVREALWEELKGIKKGDYGIARLEDAFDVVAGRAGMFVEIKHPEDTHHVFELIERKGVKDWVAVISFHLEVMEELKGKLITGLVYSKPPGMIPQAKKAGCSIVLPKYMLATQKAVDFAHRLKLFVVAWTVNDLAKARELWDRGVDGIATDDIRILKETLKA</sequence>
<dbReference type="CDD" id="cd08556">
    <property type="entry name" value="GDPD"/>
    <property type="match status" value="1"/>
</dbReference>
<evidence type="ECO:0000313" key="2">
    <source>
        <dbReference type="EMBL" id="RLJ70338.1"/>
    </source>
</evidence>
<dbReference type="AlphaFoldDB" id="A0A497XNA0"/>
<dbReference type="PROSITE" id="PS51704">
    <property type="entry name" value="GP_PDE"/>
    <property type="match status" value="1"/>
</dbReference>
<dbReference type="PANTHER" id="PTHR46211:SF14">
    <property type="entry name" value="GLYCEROPHOSPHODIESTER PHOSPHODIESTERASE"/>
    <property type="match status" value="1"/>
</dbReference>
<proteinExistence type="predicted"/>
<organism evidence="2 3">
    <name type="scientific">Hydrogenivirga caldilitoris</name>
    <dbReference type="NCBI Taxonomy" id="246264"/>
    <lineage>
        <taxon>Bacteria</taxon>
        <taxon>Pseudomonadati</taxon>
        <taxon>Aquificota</taxon>
        <taxon>Aquificia</taxon>
        <taxon>Aquificales</taxon>
        <taxon>Aquificaceae</taxon>
        <taxon>Hydrogenivirga</taxon>
    </lineage>
</organism>
<protein>
    <submittedName>
        <fullName evidence="2">Glycerophosphoryl diester phosphodiesterase</fullName>
    </submittedName>
</protein>
<name>A0A497XNA0_9AQUI</name>
<dbReference type="SUPFAM" id="SSF51695">
    <property type="entry name" value="PLC-like phosphodiesterases"/>
    <property type="match status" value="1"/>
</dbReference>
<keyword evidence="3" id="KW-1185">Reference proteome</keyword>
<dbReference type="GO" id="GO:0006629">
    <property type="term" value="P:lipid metabolic process"/>
    <property type="evidence" value="ECO:0007669"/>
    <property type="project" value="InterPro"/>
</dbReference>
<dbReference type="InterPro" id="IPR030395">
    <property type="entry name" value="GP_PDE_dom"/>
</dbReference>
<dbReference type="Pfam" id="PF03009">
    <property type="entry name" value="GDPD"/>
    <property type="match status" value="1"/>
</dbReference>
<reference evidence="2 3" key="1">
    <citation type="submission" date="2018-10" db="EMBL/GenBank/DDBJ databases">
        <title>Genomic Encyclopedia of Archaeal and Bacterial Type Strains, Phase II (KMG-II): from individual species to whole genera.</title>
        <authorList>
            <person name="Goeker M."/>
        </authorList>
    </citation>
    <scope>NUCLEOTIDE SEQUENCE [LARGE SCALE GENOMIC DNA]</scope>
    <source>
        <strain evidence="2 3">DSM 16510</strain>
    </source>
</reference>
<accession>A0A497XNA0</accession>
<dbReference type="EMBL" id="RCCJ01000001">
    <property type="protein sequence ID" value="RLJ70338.1"/>
    <property type="molecule type" value="Genomic_DNA"/>
</dbReference>
<dbReference type="Gene3D" id="3.20.20.190">
    <property type="entry name" value="Phosphatidylinositol (PI) phosphodiesterase"/>
    <property type="match status" value="1"/>
</dbReference>
<dbReference type="GO" id="GO:0008081">
    <property type="term" value="F:phosphoric diester hydrolase activity"/>
    <property type="evidence" value="ECO:0007669"/>
    <property type="project" value="InterPro"/>
</dbReference>
<dbReference type="RefSeq" id="WP_121009793.1">
    <property type="nucleotide sequence ID" value="NZ_RCCJ01000001.1"/>
</dbReference>
<evidence type="ECO:0000313" key="3">
    <source>
        <dbReference type="Proteomes" id="UP000267841"/>
    </source>
</evidence>
<comment type="caution">
    <text evidence="2">The sequence shown here is derived from an EMBL/GenBank/DDBJ whole genome shotgun (WGS) entry which is preliminary data.</text>
</comment>
<evidence type="ECO:0000259" key="1">
    <source>
        <dbReference type="PROSITE" id="PS51704"/>
    </source>
</evidence>